<evidence type="ECO:0000313" key="3">
    <source>
        <dbReference type="Proteomes" id="UP000216947"/>
    </source>
</evidence>
<keyword evidence="1" id="KW-0472">Membrane</keyword>
<dbReference type="SUPFAM" id="SSF81324">
    <property type="entry name" value="Voltage-gated potassium channels"/>
    <property type="match status" value="1"/>
</dbReference>
<accession>A0A261QX08</accession>
<dbReference type="Proteomes" id="UP000216947">
    <property type="component" value="Unassembled WGS sequence"/>
</dbReference>
<protein>
    <recommendedName>
        <fullName evidence="4">Two pore domain potassium channel family protein</fullName>
    </recommendedName>
</protein>
<evidence type="ECO:0008006" key="4">
    <source>
        <dbReference type="Google" id="ProtNLM"/>
    </source>
</evidence>
<organism evidence="2 3">
    <name type="scientific">Bordetella genomosp. 7</name>
    <dbReference type="NCBI Taxonomy" id="1416805"/>
    <lineage>
        <taxon>Bacteria</taxon>
        <taxon>Pseudomonadati</taxon>
        <taxon>Pseudomonadota</taxon>
        <taxon>Betaproteobacteria</taxon>
        <taxon>Burkholderiales</taxon>
        <taxon>Alcaligenaceae</taxon>
        <taxon>Bordetella</taxon>
    </lineage>
</organism>
<comment type="caution">
    <text evidence="2">The sequence shown here is derived from an EMBL/GenBank/DDBJ whole genome shotgun (WGS) entry which is preliminary data.</text>
</comment>
<dbReference type="RefSeq" id="WP_026639004.1">
    <property type="nucleotide sequence ID" value="NZ_NEVI01000019.1"/>
</dbReference>
<dbReference type="OrthoDB" id="465094at2"/>
<reference evidence="3" key="1">
    <citation type="submission" date="2017-05" db="EMBL/GenBank/DDBJ databases">
        <title>Complete and WGS of Bordetella genogroups.</title>
        <authorList>
            <person name="Spilker T."/>
            <person name="Lipuma J."/>
        </authorList>
    </citation>
    <scope>NUCLEOTIDE SEQUENCE [LARGE SCALE GENOMIC DNA]</scope>
    <source>
        <strain evidence="3">AU18089</strain>
    </source>
</reference>
<feature type="transmembrane region" description="Helical" evidence="1">
    <location>
        <begin position="23"/>
        <end position="44"/>
    </location>
</feature>
<dbReference type="Gene3D" id="1.10.287.70">
    <property type="match status" value="1"/>
</dbReference>
<keyword evidence="3" id="KW-1185">Reference proteome</keyword>
<keyword evidence="1" id="KW-1133">Transmembrane helix</keyword>
<sequence>MYEHVSERLLTVERFAWRLCKHAMYVLGLLALSAALGAAGFMAFEGHAFGDAILHALHILSGFGLMEVPGSLAGRVFATLFGLYASLVFLAAFSVIFAPVVHRILHKLHLEAQDIARD</sequence>
<evidence type="ECO:0000313" key="2">
    <source>
        <dbReference type="EMBL" id="OZI17284.1"/>
    </source>
</evidence>
<dbReference type="AlphaFoldDB" id="A0A261QX08"/>
<name>A0A261QX08_9BORD</name>
<proteinExistence type="predicted"/>
<keyword evidence="1" id="KW-0812">Transmembrane</keyword>
<gene>
    <name evidence="2" type="ORF">CAL19_15775</name>
</gene>
<feature type="transmembrane region" description="Helical" evidence="1">
    <location>
        <begin position="76"/>
        <end position="101"/>
    </location>
</feature>
<dbReference type="EMBL" id="NEVK01000007">
    <property type="protein sequence ID" value="OZI17284.1"/>
    <property type="molecule type" value="Genomic_DNA"/>
</dbReference>
<evidence type="ECO:0000256" key="1">
    <source>
        <dbReference type="SAM" id="Phobius"/>
    </source>
</evidence>